<dbReference type="InterPro" id="IPR001451">
    <property type="entry name" value="Hexapep"/>
</dbReference>
<dbReference type="RefSeq" id="WP_119092602.1">
    <property type="nucleotide sequence ID" value="NZ_UNRR01000009.1"/>
</dbReference>
<dbReference type="AlphaFoldDB" id="A0A383TBX5"/>
<dbReference type="InterPro" id="IPR051159">
    <property type="entry name" value="Hexapeptide_acetyltransf"/>
</dbReference>
<proteinExistence type="predicted"/>
<dbReference type="InterPro" id="IPR011004">
    <property type="entry name" value="Trimer_LpxA-like_sf"/>
</dbReference>
<accession>A0A383TBX5</accession>
<protein>
    <recommendedName>
        <fullName evidence="3">Trimeric lpxa-like</fullName>
    </recommendedName>
</protein>
<sequence>MTRKRNVLEKHAKLIRILVKMSRLLPKDFYLKCLKLIRHHDNYVAMFIRYICLKNCSKSCGDNVAVFSNVYLHRIHNLEIGNNVSIHPLCYVDAAGGITIGNDVSIAHNSTLLSEEHKFGDLNRNIKDQGCEYKKTTIEDNVWISAGCRILAGAHIKSGSIIAAGAVVKNTVNSNSIMAGIPAKLIKERQ</sequence>
<dbReference type="SUPFAM" id="SSF51161">
    <property type="entry name" value="Trimeric LpxA-like enzymes"/>
    <property type="match status" value="1"/>
</dbReference>
<dbReference type="OrthoDB" id="9812571at2"/>
<evidence type="ECO:0008006" key="3">
    <source>
        <dbReference type="Google" id="ProtNLM"/>
    </source>
</evidence>
<organism evidence="1 2">
    <name type="scientific">Trichococcus shcherbakoviae</name>
    <dbReference type="NCBI Taxonomy" id="2094020"/>
    <lineage>
        <taxon>Bacteria</taxon>
        <taxon>Bacillati</taxon>
        <taxon>Bacillota</taxon>
        <taxon>Bacilli</taxon>
        <taxon>Lactobacillales</taxon>
        <taxon>Carnobacteriaceae</taxon>
        <taxon>Trichococcus</taxon>
    </lineage>
</organism>
<dbReference type="EMBL" id="UNRR01000009">
    <property type="protein sequence ID" value="SYZ77872.1"/>
    <property type="molecule type" value="Genomic_DNA"/>
</dbReference>
<evidence type="ECO:0000313" key="1">
    <source>
        <dbReference type="EMBL" id="SYZ77872.1"/>
    </source>
</evidence>
<gene>
    <name evidence="1" type="ORF">TART1_0642</name>
</gene>
<dbReference type="Proteomes" id="UP000262072">
    <property type="component" value="Unassembled WGS sequence"/>
</dbReference>
<dbReference type="PANTHER" id="PTHR23416">
    <property type="entry name" value="SIALIC ACID SYNTHASE-RELATED"/>
    <property type="match status" value="1"/>
</dbReference>
<reference evidence="2" key="1">
    <citation type="submission" date="2018-05" db="EMBL/GenBank/DDBJ databases">
        <authorList>
            <person name="Strepis N."/>
        </authorList>
    </citation>
    <scope>NUCLEOTIDE SEQUENCE [LARGE SCALE GENOMIC DNA]</scope>
</reference>
<dbReference type="Gene3D" id="2.160.10.10">
    <property type="entry name" value="Hexapeptide repeat proteins"/>
    <property type="match status" value="1"/>
</dbReference>
<name>A0A383TBX5_9LACT</name>
<dbReference type="Pfam" id="PF00132">
    <property type="entry name" value="Hexapep"/>
    <property type="match status" value="1"/>
</dbReference>
<dbReference type="CDD" id="cd04647">
    <property type="entry name" value="LbH_MAT_like"/>
    <property type="match status" value="1"/>
</dbReference>
<evidence type="ECO:0000313" key="2">
    <source>
        <dbReference type="Proteomes" id="UP000262072"/>
    </source>
</evidence>